<dbReference type="InterPro" id="IPR036366">
    <property type="entry name" value="PGBDSf"/>
</dbReference>
<dbReference type="Gene3D" id="1.10.101.10">
    <property type="entry name" value="PGBD-like superfamily/PGBD"/>
    <property type="match status" value="1"/>
</dbReference>
<dbReference type="AlphaFoldDB" id="A0A3E0WJ02"/>
<comment type="caution">
    <text evidence="4">The sequence shown here is derived from an EMBL/GenBank/DDBJ whole genome shotgun (WGS) entry which is preliminary data.</text>
</comment>
<dbReference type="Pfam" id="PF01471">
    <property type="entry name" value="PG_binding_1"/>
    <property type="match status" value="1"/>
</dbReference>
<feature type="domain" description="Peptidoglycan binding-like" evidence="3">
    <location>
        <begin position="94"/>
        <end position="148"/>
    </location>
</feature>
<accession>A0A3E0WJ02</accession>
<protein>
    <recommendedName>
        <fullName evidence="3">Peptidoglycan binding-like domain-containing protein</fullName>
    </recommendedName>
</protein>
<dbReference type="SUPFAM" id="SSF47090">
    <property type="entry name" value="PGBD-like"/>
    <property type="match status" value="1"/>
</dbReference>
<organism evidence="4 5">
    <name type="scientific">Alkalilimnicola ehrlichii</name>
    <dbReference type="NCBI Taxonomy" id="351052"/>
    <lineage>
        <taxon>Bacteria</taxon>
        <taxon>Pseudomonadati</taxon>
        <taxon>Pseudomonadota</taxon>
        <taxon>Gammaproteobacteria</taxon>
        <taxon>Chromatiales</taxon>
        <taxon>Ectothiorhodospiraceae</taxon>
        <taxon>Alkalilimnicola</taxon>
    </lineage>
</organism>
<keyword evidence="5" id="KW-1185">Reference proteome</keyword>
<dbReference type="EMBL" id="NFZW01000039">
    <property type="protein sequence ID" value="RFA31845.1"/>
    <property type="molecule type" value="Genomic_DNA"/>
</dbReference>
<evidence type="ECO:0000256" key="2">
    <source>
        <dbReference type="SAM" id="SignalP"/>
    </source>
</evidence>
<evidence type="ECO:0000256" key="1">
    <source>
        <dbReference type="SAM" id="MobiDB-lite"/>
    </source>
</evidence>
<keyword evidence="2" id="KW-0732">Signal</keyword>
<evidence type="ECO:0000313" key="4">
    <source>
        <dbReference type="EMBL" id="RFA31845.1"/>
    </source>
</evidence>
<dbReference type="OrthoDB" id="9778545at2"/>
<sequence>MNFKKELLAMAAAGALVMTPAWAFAEDEDRAQIDQQEEQVEIDREGEDDVALFEEDEDTEQFAPFDEERDEVAEDDWAVETDDEMAEVEPPVSDELILQLQQALNQEGQDIAEDGIWGPETEEALSQYQQDQGIDATGQLDAETLAQLNLDEEGDVAMAEEEQAEVDEEDDDTAFFQEETVEEEQN</sequence>
<proteinExistence type="predicted"/>
<dbReference type="Proteomes" id="UP000256763">
    <property type="component" value="Unassembled WGS sequence"/>
</dbReference>
<evidence type="ECO:0000313" key="5">
    <source>
        <dbReference type="Proteomes" id="UP000256763"/>
    </source>
</evidence>
<feature type="chain" id="PRO_5017610443" description="Peptidoglycan binding-like domain-containing protein" evidence="2">
    <location>
        <begin position="24"/>
        <end position="186"/>
    </location>
</feature>
<dbReference type="RefSeq" id="WP_116302422.1">
    <property type="nucleotide sequence ID" value="NZ_NFZV01000010.1"/>
</dbReference>
<feature type="region of interest" description="Disordered" evidence="1">
    <location>
        <begin position="158"/>
        <end position="186"/>
    </location>
</feature>
<dbReference type="InterPro" id="IPR002477">
    <property type="entry name" value="Peptidoglycan-bd-like"/>
</dbReference>
<gene>
    <name evidence="4" type="ORF">CAL65_21335</name>
</gene>
<feature type="signal peptide" evidence="2">
    <location>
        <begin position="1"/>
        <end position="23"/>
    </location>
</feature>
<reference evidence="5" key="1">
    <citation type="submission" date="2017-05" db="EMBL/GenBank/DDBJ databases">
        <authorList>
            <person name="Sharma S."/>
            <person name="Sidhu C."/>
            <person name="Pinnaka A.K."/>
        </authorList>
    </citation>
    <scope>NUCLEOTIDE SEQUENCE [LARGE SCALE GENOMIC DNA]</scope>
    <source>
        <strain evidence="5">AK93</strain>
    </source>
</reference>
<name>A0A3E0WJ02_9GAMM</name>
<evidence type="ECO:0000259" key="3">
    <source>
        <dbReference type="Pfam" id="PF01471"/>
    </source>
</evidence>
<dbReference type="InterPro" id="IPR036365">
    <property type="entry name" value="PGBD-like_sf"/>
</dbReference>